<name>A0A5K1VB41_ENTHI</name>
<dbReference type="Proteomes" id="UP000078387">
    <property type="component" value="Unassembled WGS sequence"/>
</dbReference>
<dbReference type="VEuPathDB" id="AmoebaDB:KM1_185580"/>
<dbReference type="FunFam" id="3.40.50.11500:FF:000017">
    <property type="entry name" value="DENN (AEX-3) domain containing protein"/>
    <property type="match status" value="1"/>
</dbReference>
<dbReference type="PROSITE" id="PS50211">
    <property type="entry name" value="DENN"/>
    <property type="match status" value="1"/>
</dbReference>
<dbReference type="InterPro" id="IPR037516">
    <property type="entry name" value="Tripartite_DENN"/>
</dbReference>
<dbReference type="Pfam" id="PF02141">
    <property type="entry name" value="DENN"/>
    <property type="match status" value="1"/>
</dbReference>
<dbReference type="Gene3D" id="3.40.50.11500">
    <property type="match status" value="1"/>
</dbReference>
<evidence type="ECO:0000313" key="4">
    <source>
        <dbReference type="EMBL" id="GAT96447.1"/>
    </source>
</evidence>
<organism evidence="4 5">
    <name type="scientific">Entamoeba histolytica</name>
    <dbReference type="NCBI Taxonomy" id="5759"/>
    <lineage>
        <taxon>Eukaryota</taxon>
        <taxon>Amoebozoa</taxon>
        <taxon>Evosea</taxon>
        <taxon>Archamoebae</taxon>
        <taxon>Mastigamoebida</taxon>
        <taxon>Entamoebidae</taxon>
        <taxon>Entamoeba</taxon>
    </lineage>
</organism>
<evidence type="ECO:0000256" key="2">
    <source>
        <dbReference type="ARBA" id="ARBA00023329"/>
    </source>
</evidence>
<dbReference type="GO" id="GO:0005085">
    <property type="term" value="F:guanyl-nucleotide exchange factor activity"/>
    <property type="evidence" value="ECO:0007669"/>
    <property type="project" value="InterPro"/>
</dbReference>
<dbReference type="VEuPathDB" id="AmoebaDB:EHI7A_111390"/>
<proteinExistence type="predicted"/>
<reference evidence="4 5" key="1">
    <citation type="submission" date="2016-05" db="EMBL/GenBank/DDBJ databases">
        <title>First whole genome sequencing of Entamoeba histolytica HM1:IMSS-clone-6.</title>
        <authorList>
            <person name="Mukherjee Avik.K."/>
            <person name="Izumyama S."/>
            <person name="Nakada-Tsukui K."/>
            <person name="Nozaki T."/>
        </authorList>
    </citation>
    <scope>NUCLEOTIDE SEQUENCE [LARGE SCALE GENOMIC DNA]</scope>
    <source>
        <strain evidence="4 5">HM1:IMSS clone 6</strain>
    </source>
</reference>
<dbReference type="VEuPathDB" id="AmoebaDB:EHI_119310"/>
<dbReference type="InterPro" id="IPR001194">
    <property type="entry name" value="cDENN_dom"/>
</dbReference>
<accession>A0A5K1VB41</accession>
<dbReference type="PANTHER" id="PTHR13196">
    <property type="entry name" value="DENN DOMAIN-CONTAINING"/>
    <property type="match status" value="1"/>
</dbReference>
<dbReference type="VEuPathDB" id="AmoebaDB:KM1_185570"/>
<comment type="caution">
    <text evidence="4">The sequence shown here is derived from an EMBL/GenBank/DDBJ whole genome shotgun (WGS) entry which is preliminary data.</text>
</comment>
<dbReference type="GO" id="GO:0030136">
    <property type="term" value="C:clathrin-coated vesicle"/>
    <property type="evidence" value="ECO:0007669"/>
    <property type="project" value="UniProtKB-SubCell"/>
</dbReference>
<dbReference type="VEuPathDB" id="AmoebaDB:EHI5A_068820"/>
<evidence type="ECO:0000256" key="1">
    <source>
        <dbReference type="ARBA" id="ARBA00004132"/>
    </source>
</evidence>
<dbReference type="GO" id="GO:1901981">
    <property type="term" value="F:phosphatidylinositol phosphate binding"/>
    <property type="evidence" value="ECO:0007669"/>
    <property type="project" value="TreeGrafter"/>
</dbReference>
<dbReference type="GO" id="GO:0032456">
    <property type="term" value="P:endocytic recycling"/>
    <property type="evidence" value="ECO:0007669"/>
    <property type="project" value="TreeGrafter"/>
</dbReference>
<dbReference type="GO" id="GO:0006897">
    <property type="term" value="P:endocytosis"/>
    <property type="evidence" value="ECO:0007669"/>
    <property type="project" value="TreeGrafter"/>
</dbReference>
<dbReference type="VEuPathDB" id="AmoebaDB:EHI8A_120330"/>
<dbReference type="InterPro" id="IPR040032">
    <property type="entry name" value="DENND1A/B/C"/>
</dbReference>
<comment type="subcellular location">
    <subcellularLocation>
        <location evidence="1">Cytoplasmic vesicle</location>
        <location evidence="1">Clathrin-coated vesicle</location>
    </subcellularLocation>
</comment>
<dbReference type="InterPro" id="IPR005112">
    <property type="entry name" value="dDENN_dom"/>
</dbReference>
<keyword evidence="2" id="KW-0968">Cytoplasmic vesicle</keyword>
<dbReference type="EMBL" id="BDEQ01000001">
    <property type="protein sequence ID" value="GAT96447.1"/>
    <property type="molecule type" value="Genomic_DNA"/>
</dbReference>
<sequence>MNQEYPLVVSFFEIDNHTELPIQSFPFKHQIDKNFFRFFFPIAPSYLHSSFLCIDSQQQMFCYVKQTDECTFILTSQYLHWSLFINILLHLIQLPSPQRVLFLSSLHHLIPLPTLNQLNYPLFSFHSHLPQQINQPSSGCLSSLLCLPITQLMMLFSSILNERRIIIQSNSAQKISEFIVSLLEIFSPLKWQHLLVPFLPIKYTELTETPTPFIIGVDPSIMEIIDLFDIIVFVDIDKGIIKSTDSTIIKSDYELIPSKWINSINNTLKPIYSNSETVDDKNIIIKKAFNELMNCFIKDIEIRIRSMIETNTEYNVKEFYKDYFFLGEERKFIEMFSKTAAFDQFVLETEQKYKSEGIKLKRKPSLLSWFNKEELIDVDNATLITPTKENQQLFNLL</sequence>
<dbReference type="SMART" id="SM00801">
    <property type="entry name" value="dDENN"/>
    <property type="match status" value="1"/>
</dbReference>
<dbReference type="InterPro" id="IPR043153">
    <property type="entry name" value="DENN_C"/>
</dbReference>
<dbReference type="OMA" id="GESIREC"/>
<dbReference type="PANTHER" id="PTHR13196:SF14">
    <property type="entry name" value="UDENN DOMAIN-CONTAINING PROTEIN"/>
    <property type="match status" value="1"/>
</dbReference>
<dbReference type="SMART" id="SM00799">
    <property type="entry name" value="DENN"/>
    <property type="match status" value="1"/>
</dbReference>
<evidence type="ECO:0000313" key="5">
    <source>
        <dbReference type="Proteomes" id="UP000078387"/>
    </source>
</evidence>
<dbReference type="AlphaFoldDB" id="A0A5K1VB41"/>
<dbReference type="GO" id="GO:0005829">
    <property type="term" value="C:cytosol"/>
    <property type="evidence" value="ECO:0007669"/>
    <property type="project" value="TreeGrafter"/>
</dbReference>
<evidence type="ECO:0000259" key="3">
    <source>
        <dbReference type="PROSITE" id="PS50211"/>
    </source>
</evidence>
<protein>
    <recommendedName>
        <fullName evidence="3">UDENN domain-containing protein</fullName>
    </recommendedName>
</protein>
<gene>
    <name evidence="4" type="ORF">CL6EHI_119310</name>
</gene>
<feature type="domain" description="UDENN" evidence="3">
    <location>
        <begin position="1"/>
        <end position="357"/>
    </location>
</feature>